<comment type="caution">
    <text evidence="1">The sequence shown here is derived from an EMBL/GenBank/DDBJ whole genome shotgun (WGS) entry which is preliminary data.</text>
</comment>
<evidence type="ECO:0000313" key="1">
    <source>
        <dbReference type="EMBL" id="GEU56542.1"/>
    </source>
</evidence>
<reference evidence="1" key="1">
    <citation type="journal article" date="2019" name="Sci. Rep.">
        <title>Draft genome of Tanacetum cinerariifolium, the natural source of mosquito coil.</title>
        <authorList>
            <person name="Yamashiro T."/>
            <person name="Shiraishi A."/>
            <person name="Satake H."/>
            <person name="Nakayama K."/>
        </authorList>
    </citation>
    <scope>NUCLEOTIDE SEQUENCE</scope>
</reference>
<protein>
    <recommendedName>
        <fullName evidence="2">Reverse transcriptase domain-containing protein</fullName>
    </recommendedName>
</protein>
<dbReference type="InterPro" id="IPR021109">
    <property type="entry name" value="Peptidase_aspartic_dom_sf"/>
</dbReference>
<dbReference type="EMBL" id="BKCJ010003679">
    <property type="protein sequence ID" value="GEU56542.1"/>
    <property type="molecule type" value="Genomic_DNA"/>
</dbReference>
<name>A0A6L2L7C4_TANCI</name>
<proteinExistence type="predicted"/>
<dbReference type="Gene3D" id="2.40.70.10">
    <property type="entry name" value="Acid Proteases"/>
    <property type="match status" value="1"/>
</dbReference>
<dbReference type="PANTHER" id="PTHR33067:SF15">
    <property type="entry name" value="RNA-DIRECTED DNA POLYMERASE"/>
    <property type="match status" value="1"/>
</dbReference>
<dbReference type="PANTHER" id="PTHR33067">
    <property type="entry name" value="RNA-DIRECTED DNA POLYMERASE-RELATED"/>
    <property type="match status" value="1"/>
</dbReference>
<organism evidence="1">
    <name type="scientific">Tanacetum cinerariifolium</name>
    <name type="common">Dalmatian daisy</name>
    <name type="synonym">Chrysanthemum cinerariifolium</name>
    <dbReference type="NCBI Taxonomy" id="118510"/>
    <lineage>
        <taxon>Eukaryota</taxon>
        <taxon>Viridiplantae</taxon>
        <taxon>Streptophyta</taxon>
        <taxon>Embryophyta</taxon>
        <taxon>Tracheophyta</taxon>
        <taxon>Spermatophyta</taxon>
        <taxon>Magnoliopsida</taxon>
        <taxon>eudicotyledons</taxon>
        <taxon>Gunneridae</taxon>
        <taxon>Pentapetalae</taxon>
        <taxon>asterids</taxon>
        <taxon>campanulids</taxon>
        <taxon>Asterales</taxon>
        <taxon>Asteraceae</taxon>
        <taxon>Asteroideae</taxon>
        <taxon>Anthemideae</taxon>
        <taxon>Anthemidinae</taxon>
        <taxon>Tanacetum</taxon>
    </lineage>
</organism>
<gene>
    <name evidence="1" type="ORF">Tci_028520</name>
</gene>
<sequence length="487" mass="54605">MRDENPICTLDTTPNIATRATRIALSSPLGTRKLRTRQNGSAFFQGEIPTKMEDPKLFTLPCRIGDSEPFDTLADLGSCINIIPLYLFKKLNIRLLEKTDHIFWLADGTKSYPVRIVDVEVHIGKLKLLNDFYVIDMKKDPRTPLLVGRGFLATTKEKPPKDKDGAWHAKIRLIDPDGEEFTKTLQSIPTTRKLSERESPRKIIDLDHLYDTWQVTSNAHVTAVKLQNDNLVGQVRELEISSTRLQEKVAAYEGFISQLEKFQDEKLEEVNEKFEKLYADFVEMALHLEEKLYLHLLTTISGRWWLLTYGMELAVAKFLNSTEYLLALGAIISKAVEKGMQEGLSARITHGAKGRQLSDVAAYNPSTEADYLSALQHLQSVNFSLIAELKSNKDASVDTIMNLLYLDDVLAERLGLTESQPHVDQLMVPIYHSPNQRIVGMEGTSGSTPDVASTLSITFVSVSTILPISTDDYEVAHANGQGARVDD</sequence>
<dbReference type="AlphaFoldDB" id="A0A6L2L7C4"/>
<accession>A0A6L2L7C4</accession>
<evidence type="ECO:0008006" key="2">
    <source>
        <dbReference type="Google" id="ProtNLM"/>
    </source>
</evidence>
<dbReference type="CDD" id="cd00303">
    <property type="entry name" value="retropepsin_like"/>
    <property type="match status" value="1"/>
</dbReference>